<dbReference type="Gene3D" id="3.40.1190.10">
    <property type="entry name" value="Mur-like, catalytic domain"/>
    <property type="match status" value="1"/>
</dbReference>
<dbReference type="Pfam" id="PF08245">
    <property type="entry name" value="Mur_ligase_M"/>
    <property type="match status" value="1"/>
</dbReference>
<dbReference type="GO" id="GO:0016881">
    <property type="term" value="F:acid-amino acid ligase activity"/>
    <property type="evidence" value="ECO:0007669"/>
    <property type="project" value="InterPro"/>
</dbReference>
<evidence type="ECO:0000256" key="1">
    <source>
        <dbReference type="ARBA" id="ARBA00022598"/>
    </source>
</evidence>
<dbReference type="SUPFAM" id="SSF53623">
    <property type="entry name" value="MurD-like peptide ligases, catalytic domain"/>
    <property type="match status" value="1"/>
</dbReference>
<accession>A0A7D5EDF2</accession>
<keyword evidence="2" id="KW-0547">Nucleotide-binding</keyword>
<dbReference type="InterPro" id="IPR036565">
    <property type="entry name" value="Mur-like_cat_sf"/>
</dbReference>
<dbReference type="InterPro" id="IPR051046">
    <property type="entry name" value="MurCDEF_CellWall_CoF430Synth"/>
</dbReference>
<sequence>MFSPKSNVAVLDLTHAGMIITRKLSELGLNVTAIDVYDTVDDNTLHGLESDYGIRVSKKAVPVDNLDLIISPVHLDPSYEMLRSAMEEGTDIISHHRAVGLILSNERSLDGVRVIEVTGSKAKTSTASLLAEILSRNMTVALHTSRGLEIWKNGEAERIYSGLSIAPGSVLHAVDILKSEEVHMDCCIFEISIGGTGNADIGIITTLEPDYGIAASSSMASDAKLSMVEYTKENGVLFLNAQDAKAVELARKRGIKFLTFSDSDSFSADSQMIFDGEKVTLSFDNSQLTAVVNSFYNASSYTTAFTVAGTVALYMGVAEDVVADGISGFAGLAGRMQEKKLEGRILIDNSNSGMDIRSAEKSLDYGLARPDKDASGKVLMVLGEEAAQVCEGLPPGDVADLVSRRIEDIDSLILVGERMRSVQHDKITHLSHLEEGLEHALDLSSKGDLILSCVKCFR</sequence>
<dbReference type="Proteomes" id="UP000509594">
    <property type="component" value="Chromosome"/>
</dbReference>
<dbReference type="PANTHER" id="PTHR43024:SF1">
    <property type="entry name" value="UDP-N-ACETYLMURAMOYL-TRIPEPTIDE--D-ALANYL-D-ALANINE LIGASE"/>
    <property type="match status" value="1"/>
</dbReference>
<name>A0A7D5EDF2_9EURY</name>
<feature type="domain" description="Mur ligase central" evidence="4">
    <location>
        <begin position="117"/>
        <end position="274"/>
    </location>
</feature>
<dbReference type="AlphaFoldDB" id="A0A7D5EDF2"/>
<dbReference type="InterPro" id="IPR013221">
    <property type="entry name" value="Mur_ligase_cen"/>
</dbReference>
<dbReference type="GO" id="GO:0005524">
    <property type="term" value="F:ATP binding"/>
    <property type="evidence" value="ECO:0007669"/>
    <property type="project" value="UniProtKB-KW"/>
</dbReference>
<proteinExistence type="predicted"/>
<dbReference type="PANTHER" id="PTHR43024">
    <property type="entry name" value="UDP-N-ACETYLMURAMOYL-TRIPEPTIDE--D-ALANYL-D-ALANINE LIGASE"/>
    <property type="match status" value="1"/>
</dbReference>
<dbReference type="KEGG" id="mzi:HWN40_03730"/>
<dbReference type="EMBL" id="CP058215">
    <property type="protein sequence ID" value="QLC49434.1"/>
    <property type="molecule type" value="Genomic_DNA"/>
</dbReference>
<evidence type="ECO:0000259" key="4">
    <source>
        <dbReference type="Pfam" id="PF08245"/>
    </source>
</evidence>
<keyword evidence="3" id="KW-0067">ATP-binding</keyword>
<gene>
    <name evidence="5" type="primary">cfbE</name>
    <name evidence="5" type="ORF">HWN40_03730</name>
</gene>
<keyword evidence="1" id="KW-0436">Ligase</keyword>
<dbReference type="RefSeq" id="WP_176964497.1">
    <property type="nucleotide sequence ID" value="NZ_CP058215.1"/>
</dbReference>
<evidence type="ECO:0000313" key="6">
    <source>
        <dbReference type="Proteomes" id="UP000509594"/>
    </source>
</evidence>
<evidence type="ECO:0000256" key="3">
    <source>
        <dbReference type="ARBA" id="ARBA00022840"/>
    </source>
</evidence>
<reference evidence="5 6" key="1">
    <citation type="submission" date="2020-06" db="EMBL/GenBank/DDBJ databases">
        <title>Methanolobus halotolerans sp. nov., isolated from a saline lake Tus in Siberia.</title>
        <authorList>
            <person name="Shen Y."/>
            <person name="Chen S.-C."/>
            <person name="Lai M.-C."/>
            <person name="Huang H.-H."/>
            <person name="Chiu H.-H."/>
            <person name="Tang S.-L."/>
            <person name="Rogozin D.Y."/>
            <person name="Degermendzhy A.G."/>
        </authorList>
    </citation>
    <scope>NUCLEOTIDE SEQUENCE [LARGE SCALE GENOMIC DNA]</scope>
    <source>
        <strain evidence="5 6">DSM 21339</strain>
    </source>
</reference>
<evidence type="ECO:0000256" key="2">
    <source>
        <dbReference type="ARBA" id="ARBA00022741"/>
    </source>
</evidence>
<organism evidence="5 6">
    <name type="scientific">Methanolobus zinderi</name>
    <dbReference type="NCBI Taxonomy" id="536044"/>
    <lineage>
        <taxon>Archaea</taxon>
        <taxon>Methanobacteriati</taxon>
        <taxon>Methanobacteriota</taxon>
        <taxon>Stenosarchaea group</taxon>
        <taxon>Methanomicrobia</taxon>
        <taxon>Methanosarcinales</taxon>
        <taxon>Methanosarcinaceae</taxon>
        <taxon>Methanolobus</taxon>
    </lineage>
</organism>
<dbReference type="GeneID" id="55820755"/>
<evidence type="ECO:0000313" key="5">
    <source>
        <dbReference type="EMBL" id="QLC49434.1"/>
    </source>
</evidence>
<dbReference type="NCBIfam" id="NF033197">
    <property type="entry name" value="F430_CfbE"/>
    <property type="match status" value="1"/>
</dbReference>
<dbReference type="OrthoDB" id="52890at2157"/>
<protein>
    <submittedName>
        <fullName evidence="5">Coenzyme F430 synthase</fullName>
    </submittedName>
</protein>
<keyword evidence="6" id="KW-1185">Reference proteome</keyword>